<dbReference type="Proteomes" id="UP001521181">
    <property type="component" value="Unassembled WGS sequence"/>
</dbReference>
<keyword evidence="6" id="KW-1185">Reference proteome</keyword>
<dbReference type="SUPFAM" id="SSF54171">
    <property type="entry name" value="DNA-binding domain"/>
    <property type="match status" value="1"/>
</dbReference>
<proteinExistence type="predicted"/>
<dbReference type="EMBL" id="JAJUOS010000014">
    <property type="protein sequence ID" value="MCE5974867.1"/>
    <property type="molecule type" value="Genomic_DNA"/>
</dbReference>
<keyword evidence="1" id="KW-0805">Transcription regulation</keyword>
<evidence type="ECO:0000313" key="6">
    <source>
        <dbReference type="Proteomes" id="UP001521181"/>
    </source>
</evidence>
<dbReference type="Gene3D" id="3.30.730.10">
    <property type="entry name" value="AP2/ERF domain"/>
    <property type="match status" value="1"/>
</dbReference>
<name>A0ABS8Z1P1_9RHOB</name>
<dbReference type="RefSeq" id="WP_233677803.1">
    <property type="nucleotide sequence ID" value="NZ_JAJUOS010000014.1"/>
</dbReference>
<feature type="domain" description="AP2/ERF" evidence="4">
    <location>
        <begin position="1"/>
        <end position="56"/>
    </location>
</feature>
<dbReference type="PROSITE" id="PS51032">
    <property type="entry name" value="AP2_ERF"/>
    <property type="match status" value="1"/>
</dbReference>
<protein>
    <recommendedName>
        <fullName evidence="4">AP2/ERF domain-containing protein</fullName>
    </recommendedName>
</protein>
<evidence type="ECO:0000256" key="2">
    <source>
        <dbReference type="ARBA" id="ARBA00023125"/>
    </source>
</evidence>
<accession>A0ABS8Z1P1</accession>
<keyword evidence="2" id="KW-0238">DNA-binding</keyword>
<reference evidence="5 6" key="1">
    <citation type="submission" date="2021-12" db="EMBL/GenBank/DDBJ databases">
        <title>Sinirhodobacter sp. WL0062 is a bacterium isolated from seawater.</title>
        <authorList>
            <person name="Wang L."/>
            <person name="He W."/>
            <person name="Zhang D.-F."/>
        </authorList>
    </citation>
    <scope>NUCLEOTIDE SEQUENCE [LARGE SCALE GENOMIC DNA]</scope>
    <source>
        <strain evidence="5 6">WL0062</strain>
    </source>
</reference>
<keyword evidence="3" id="KW-0804">Transcription</keyword>
<dbReference type="InterPro" id="IPR001471">
    <property type="entry name" value="AP2/ERF_dom"/>
</dbReference>
<dbReference type="InterPro" id="IPR036955">
    <property type="entry name" value="AP2/ERF_dom_sf"/>
</dbReference>
<evidence type="ECO:0000256" key="1">
    <source>
        <dbReference type="ARBA" id="ARBA00023015"/>
    </source>
</evidence>
<evidence type="ECO:0000256" key="3">
    <source>
        <dbReference type="ARBA" id="ARBA00023163"/>
    </source>
</evidence>
<organism evidence="5 6">
    <name type="scientific">Rhodobacter flavimaris</name>
    <dbReference type="NCBI Taxonomy" id="2907145"/>
    <lineage>
        <taxon>Bacteria</taxon>
        <taxon>Pseudomonadati</taxon>
        <taxon>Pseudomonadota</taxon>
        <taxon>Alphaproteobacteria</taxon>
        <taxon>Rhodobacterales</taxon>
        <taxon>Rhodobacter group</taxon>
        <taxon>Rhodobacter</taxon>
    </lineage>
</organism>
<comment type="caution">
    <text evidence="5">The sequence shown here is derived from an EMBL/GenBank/DDBJ whole genome shotgun (WGS) entry which is preliminary data.</text>
</comment>
<dbReference type="InterPro" id="IPR016177">
    <property type="entry name" value="DNA-bd_dom_sf"/>
</dbReference>
<evidence type="ECO:0000259" key="4">
    <source>
        <dbReference type="PROSITE" id="PS51032"/>
    </source>
</evidence>
<evidence type="ECO:0000313" key="5">
    <source>
        <dbReference type="EMBL" id="MCE5974867.1"/>
    </source>
</evidence>
<gene>
    <name evidence="5" type="ORF">LZA78_15365</name>
</gene>
<sequence>MSLDPRSDGSAYWAVFIAINEGNMFLGGYDDERYAAEVYDAAAFLLFGGSGFLNFPDQPPNMDAVDEVRVRYSRFMAKRRKLDV</sequence>